<evidence type="ECO:0000256" key="7">
    <source>
        <dbReference type="ARBA" id="ARBA00023004"/>
    </source>
</evidence>
<evidence type="ECO:0000256" key="4">
    <source>
        <dbReference type="ARBA" id="ARBA00022448"/>
    </source>
</evidence>
<dbReference type="KEGG" id="sbu:SpiBuddy_1683"/>
<evidence type="ECO:0000313" key="14">
    <source>
        <dbReference type="Proteomes" id="UP000008466"/>
    </source>
</evidence>
<evidence type="ECO:0000256" key="8">
    <source>
        <dbReference type="ARBA" id="ARBA00024690"/>
    </source>
</evidence>
<comment type="similarity">
    <text evidence="1">Belongs to the desulfoferrodoxin family.</text>
</comment>
<keyword evidence="4" id="KW-0813">Transport</keyword>
<dbReference type="InterPro" id="IPR051233">
    <property type="entry name" value="Desulfoferrodoxin_SOR"/>
</dbReference>
<keyword evidence="5" id="KW-0479">Metal-binding</keyword>
<evidence type="ECO:0000259" key="12">
    <source>
        <dbReference type="Pfam" id="PF06397"/>
    </source>
</evidence>
<dbReference type="Proteomes" id="UP000008466">
    <property type="component" value="Chromosome"/>
</dbReference>
<feature type="domain" description="Desulfoferrodoxin N-terminal" evidence="12">
    <location>
        <begin position="30"/>
        <end position="61"/>
    </location>
</feature>
<dbReference type="SUPFAM" id="SSF57802">
    <property type="entry name" value="Rubredoxin-like"/>
    <property type="match status" value="1"/>
</dbReference>
<comment type="catalytic activity">
    <reaction evidence="10">
        <text>reduced [rubredoxin] + superoxide + 2 H(+) = oxidized [rubredoxin] + H2O2</text>
        <dbReference type="Rhea" id="RHEA:21324"/>
        <dbReference type="Rhea" id="RHEA-COMP:10302"/>
        <dbReference type="Rhea" id="RHEA-COMP:10303"/>
        <dbReference type="ChEBI" id="CHEBI:15378"/>
        <dbReference type="ChEBI" id="CHEBI:16240"/>
        <dbReference type="ChEBI" id="CHEBI:18421"/>
        <dbReference type="ChEBI" id="CHEBI:29033"/>
        <dbReference type="ChEBI" id="CHEBI:29034"/>
        <dbReference type="EC" id="1.15.1.2"/>
    </reaction>
</comment>
<dbReference type="EMBL" id="CP002541">
    <property type="protein sequence ID" value="ADY13508.1"/>
    <property type="molecule type" value="Genomic_DNA"/>
</dbReference>
<dbReference type="InterPro" id="IPR038094">
    <property type="entry name" value="Desulfoferrodoxin_N_sf"/>
</dbReference>
<evidence type="ECO:0000256" key="9">
    <source>
        <dbReference type="ARBA" id="ARBA00031398"/>
    </source>
</evidence>
<dbReference type="EC" id="1.15.1.2" evidence="2"/>
<name>F0RZF6_SPHGB</name>
<dbReference type="Gene3D" id="2.20.28.100">
    <property type="entry name" value="Desulphoferrodoxin, N-terminal domain"/>
    <property type="match status" value="1"/>
</dbReference>
<evidence type="ECO:0000256" key="1">
    <source>
        <dbReference type="ARBA" id="ARBA00005941"/>
    </source>
</evidence>
<evidence type="ECO:0000259" key="11">
    <source>
        <dbReference type="Pfam" id="PF01880"/>
    </source>
</evidence>
<organism evidence="13 14">
    <name type="scientific">Sphaerochaeta globosa (strain ATCC BAA-1886 / DSM 22777 / Buddy)</name>
    <name type="common">Spirochaeta sp. (strain Buddy)</name>
    <dbReference type="NCBI Taxonomy" id="158189"/>
    <lineage>
        <taxon>Bacteria</taxon>
        <taxon>Pseudomonadati</taxon>
        <taxon>Spirochaetota</taxon>
        <taxon>Spirochaetia</taxon>
        <taxon>Spirochaetales</taxon>
        <taxon>Sphaerochaetaceae</taxon>
        <taxon>Sphaerochaeta</taxon>
    </lineage>
</organism>
<dbReference type="GO" id="GO:0005506">
    <property type="term" value="F:iron ion binding"/>
    <property type="evidence" value="ECO:0007669"/>
    <property type="project" value="InterPro"/>
</dbReference>
<dbReference type="PANTHER" id="PTHR36541:SF1">
    <property type="entry name" value="SUPEROXIDE REDUCTASE-RELATED"/>
    <property type="match status" value="1"/>
</dbReference>
<dbReference type="eggNOG" id="COG2033">
    <property type="taxonomic scope" value="Bacteria"/>
</dbReference>
<accession>F0RZF6</accession>
<gene>
    <name evidence="13" type="ordered locus">SpiBuddy_1683</name>
</gene>
<dbReference type="Gene3D" id="2.60.40.730">
    <property type="entry name" value="SOR catalytic domain"/>
    <property type="match status" value="1"/>
</dbReference>
<keyword evidence="6" id="KW-0249">Electron transport</keyword>
<dbReference type="InterPro" id="IPR036073">
    <property type="entry name" value="Desulfoferrodoxin_Fe-bd_dom_sf"/>
</dbReference>
<dbReference type="SUPFAM" id="SSF49367">
    <property type="entry name" value="Superoxide reductase-like"/>
    <property type="match status" value="1"/>
</dbReference>
<dbReference type="InterPro" id="IPR002742">
    <property type="entry name" value="Desulfoferrodoxin_Fe-bd_dom"/>
</dbReference>
<proteinExistence type="inferred from homology"/>
<dbReference type="Pfam" id="PF01880">
    <property type="entry name" value="Desulfoferrodox"/>
    <property type="match status" value="1"/>
</dbReference>
<evidence type="ECO:0000256" key="3">
    <source>
        <dbReference type="ARBA" id="ARBA00014839"/>
    </source>
</evidence>
<keyword evidence="7" id="KW-0408">Iron</keyword>
<keyword evidence="14" id="KW-1185">Reference proteome</keyword>
<dbReference type="PANTHER" id="PTHR36541">
    <property type="entry name" value="SUPEROXIDE REDUCTASE-RELATED"/>
    <property type="match status" value="1"/>
</dbReference>
<comment type="function">
    <text evidence="8">Catalyzes the one-electron reduction of superoxide anion radical to hydrogen peroxide at a nonheme ferrous iron center. Plays a fundamental role in case of oxidative stress via its superoxide detoxification activity.</text>
</comment>
<dbReference type="AlphaFoldDB" id="F0RZF6"/>
<feature type="domain" description="Desulfoferrodoxin ferrous iron-binding" evidence="11">
    <location>
        <begin position="66"/>
        <end position="147"/>
    </location>
</feature>
<reference evidence="14" key="1">
    <citation type="submission" date="2011-02" db="EMBL/GenBank/DDBJ databases">
        <title>Complete sequence of Spirochaeta sp. Buddy.</title>
        <authorList>
            <person name="Lucas S."/>
            <person name="Copeland A."/>
            <person name="Lapidus A."/>
            <person name="Cheng J.-F."/>
            <person name="Goodwin L."/>
            <person name="Pitluck S."/>
            <person name="Zeytun A."/>
            <person name="Detter J.C."/>
            <person name="Han C."/>
            <person name="Tapia R."/>
            <person name="Land M."/>
            <person name="Hauser L."/>
            <person name="Kyrpides N."/>
            <person name="Ivanova N."/>
            <person name="Mikhailova N."/>
            <person name="Pagani I."/>
            <person name="Ritalahti K.M."/>
            <person name="Loeffler F.E."/>
            <person name="Woyke T."/>
        </authorList>
    </citation>
    <scope>NUCLEOTIDE SEQUENCE [LARGE SCALE GENOMIC DNA]</scope>
    <source>
        <strain evidence="14">ATCC BAA-1886 / DSM 22777 / Buddy</strain>
    </source>
</reference>
<dbReference type="InterPro" id="IPR004462">
    <property type="entry name" value="Desulfoferrodoxin_N"/>
</dbReference>
<evidence type="ECO:0000313" key="13">
    <source>
        <dbReference type="EMBL" id="ADY13508.1"/>
    </source>
</evidence>
<dbReference type="STRING" id="158189.SpiBuddy_1683"/>
<evidence type="ECO:0000256" key="5">
    <source>
        <dbReference type="ARBA" id="ARBA00022723"/>
    </source>
</evidence>
<evidence type="ECO:0000256" key="10">
    <source>
        <dbReference type="ARBA" id="ARBA00047448"/>
    </source>
</evidence>
<evidence type="ECO:0000256" key="2">
    <source>
        <dbReference type="ARBA" id="ARBA00012679"/>
    </source>
</evidence>
<evidence type="ECO:0000256" key="6">
    <source>
        <dbReference type="ARBA" id="ARBA00022982"/>
    </source>
</evidence>
<dbReference type="Pfam" id="PF06397">
    <property type="entry name" value="Desulfoferrod_N"/>
    <property type="match status" value="1"/>
</dbReference>
<dbReference type="GO" id="GO:0050605">
    <property type="term" value="F:superoxide reductase activity"/>
    <property type="evidence" value="ECO:0007669"/>
    <property type="project" value="UniProtKB-EC"/>
</dbReference>
<sequence length="149" mass="16603">MNISLNIAGALPLSSFVQPQYLIGMAKKLLFYRCPVCHSLVELIDNGGHSLTCCGQSMQLLTAKTEDQADEYHLPVLKHRSGLLYVEVGKKPHPQSEDHQITCIVLVTKQTIRRSDIKSNSPATTVFTDKDHGDVYVYCNVHGLFKVSF</sequence>
<protein>
    <recommendedName>
        <fullName evidence="3">Desulfoferrodoxin</fullName>
        <ecNumber evidence="2">1.15.1.2</ecNumber>
    </recommendedName>
    <alternativeName>
        <fullName evidence="9">Superoxide reductase</fullName>
    </alternativeName>
</protein>
<dbReference type="HOGENOM" id="CLU_118960_0_0_12"/>